<proteinExistence type="predicted"/>
<comment type="caution">
    <text evidence="1">The sequence shown here is derived from an EMBL/GenBank/DDBJ whole genome shotgun (WGS) entry which is preliminary data.</text>
</comment>
<organism evidence="1 2">
    <name type="scientific">Trichinella pseudospiralis</name>
    <name type="common">Parasitic roundworm</name>
    <dbReference type="NCBI Taxonomy" id="6337"/>
    <lineage>
        <taxon>Eukaryota</taxon>
        <taxon>Metazoa</taxon>
        <taxon>Ecdysozoa</taxon>
        <taxon>Nematoda</taxon>
        <taxon>Enoplea</taxon>
        <taxon>Dorylaimia</taxon>
        <taxon>Trichinellida</taxon>
        <taxon>Trichinellidae</taxon>
        <taxon>Trichinella</taxon>
    </lineage>
</organism>
<gene>
    <name evidence="1" type="ORF">T4A_13395</name>
</gene>
<sequence>MKKNVWLLDFENNSKRHGRSISVHQSAPTEMVHIILYIRNGSIWSCGNCTVEHLSGQHLTNLFARNDRWPIMSAKLLTTIDLILSTAICAEKLACSAGNMLNWVSNVSLPNIGCIIGFVGISMGILGNAIPTYCQDHSGRKDRFVFLHFKDSCMNTFFEQTVCYNLMGYYFFHYFEFYNLNITLSTYIIKEDMLEGRNLKIESNE</sequence>
<dbReference type="Proteomes" id="UP000054632">
    <property type="component" value="Unassembled WGS sequence"/>
</dbReference>
<evidence type="ECO:0000313" key="2">
    <source>
        <dbReference type="Proteomes" id="UP000054632"/>
    </source>
</evidence>
<accession>A0A0V1DYQ8</accession>
<protein>
    <submittedName>
        <fullName evidence="1">Uncharacterized protein</fullName>
    </submittedName>
</protein>
<reference evidence="1 2" key="1">
    <citation type="submission" date="2015-01" db="EMBL/GenBank/DDBJ databases">
        <title>Evolution of Trichinella species and genotypes.</title>
        <authorList>
            <person name="Korhonen P.K."/>
            <person name="Edoardo P."/>
            <person name="Giuseppe L.R."/>
            <person name="Gasser R.B."/>
        </authorList>
    </citation>
    <scope>NUCLEOTIDE SEQUENCE [LARGE SCALE GENOMIC DNA]</scope>
    <source>
        <strain evidence="1">ISS13</strain>
    </source>
</reference>
<dbReference type="AlphaFoldDB" id="A0A0V1DYQ8"/>
<evidence type="ECO:0000313" key="1">
    <source>
        <dbReference type="EMBL" id="KRY66620.1"/>
    </source>
</evidence>
<dbReference type="EMBL" id="JYDR01000163">
    <property type="protein sequence ID" value="KRY66620.1"/>
    <property type="molecule type" value="Genomic_DNA"/>
</dbReference>
<name>A0A0V1DYQ8_TRIPS</name>